<dbReference type="HOGENOM" id="CLU_008015_0_0_1"/>
<evidence type="ECO:0000256" key="2">
    <source>
        <dbReference type="ARBA" id="ARBA00022525"/>
    </source>
</evidence>
<dbReference type="Pfam" id="PF00007">
    <property type="entry name" value="Cys_knot"/>
    <property type="match status" value="1"/>
</dbReference>
<dbReference type="InterPro" id="IPR006207">
    <property type="entry name" value="Cys_knot_C"/>
</dbReference>
<organism evidence="7 8">
    <name type="scientific">Cavia porcellus</name>
    <name type="common">Guinea pig</name>
    <dbReference type="NCBI Taxonomy" id="10141"/>
    <lineage>
        <taxon>Eukaryota</taxon>
        <taxon>Metazoa</taxon>
        <taxon>Chordata</taxon>
        <taxon>Craniata</taxon>
        <taxon>Vertebrata</taxon>
        <taxon>Euteleostomi</taxon>
        <taxon>Mammalia</taxon>
        <taxon>Eutheria</taxon>
        <taxon>Euarchontoglires</taxon>
        <taxon>Glires</taxon>
        <taxon>Rodentia</taxon>
        <taxon>Hystricomorpha</taxon>
        <taxon>Caviidae</taxon>
        <taxon>Cavia</taxon>
    </lineage>
</organism>
<dbReference type="SUPFAM" id="SSF57603">
    <property type="entry name" value="FnI-like domain"/>
    <property type="match status" value="1"/>
</dbReference>
<feature type="domain" description="VWFC" evidence="6">
    <location>
        <begin position="118"/>
        <end position="187"/>
    </location>
</feature>
<feature type="disulfide bond" evidence="4">
    <location>
        <begin position="399"/>
        <end position="453"/>
    </location>
</feature>
<keyword evidence="2" id="KW-0964">Secreted</keyword>
<dbReference type="InterPro" id="IPR050780">
    <property type="entry name" value="Mucin_vWF_Thrombospondin_sf"/>
</dbReference>
<dbReference type="SMART" id="SM00041">
    <property type="entry name" value="CT"/>
    <property type="match status" value="1"/>
</dbReference>
<sequence length="478" mass="51899">SLFSQCHPWVPPQHYYEACIFDSCFVPNSGMECASVQAYAALCSQEKVCVDWRSHTNGSCAVTCPAHRQYQPCGPAEEPTCQSSASQNSSVLVEGCFCPEGTMSYSPGYDVCVKMCGCVGPDNVPREFGERFVFDCKDCICLEGGSGITCQPKKCSQQAPPTCEEEGTYLVTEVNPADTCCSISSCKCNASLCTKELPSCPLGFEVKSKTGPGKCCPVYSCEPKQVCVHENAEYQPGSPVYSSKCQKCMCTREFNSSSQLNIISCTHVPCNVSCDPGFEPVEVPGECCSKCQQTHCIINIPGSQAVVLKPGDMERNPSNKCTFFSCMKIYNQLISSVSNITCPDFNPGTCVPGSIRYMPNGCCRTCISLNETRVPCSTIPIVKEISYAGCAKNVTTNYCSGSCETFAMYSAKAQSLDHRCSCCKEESTVERQVVLDCPNGGSLPYTYTHIQGCLCQESVCQIPETRVRRASPRLLGRV</sequence>
<dbReference type="SMART" id="SM00214">
    <property type="entry name" value="VWC"/>
    <property type="match status" value="2"/>
</dbReference>
<dbReference type="OMA" id="DFDPSSC"/>
<protein>
    <recommendedName>
        <fullName evidence="9">MUC5B protein</fullName>
    </recommendedName>
</protein>
<dbReference type="EMBL" id="AAKN02058881">
    <property type="status" value="NOT_ANNOTATED_CDS"/>
    <property type="molecule type" value="Genomic_DNA"/>
</dbReference>
<keyword evidence="8" id="KW-1185">Reference proteome</keyword>
<comment type="subcellular location">
    <subcellularLocation>
        <location evidence="1">Secreted</location>
    </subcellularLocation>
</comment>
<evidence type="ECO:0000256" key="1">
    <source>
        <dbReference type="ARBA" id="ARBA00004613"/>
    </source>
</evidence>
<dbReference type="Ensembl" id="ENSCPOT00000019658.2">
    <property type="protein sequence ID" value="ENSCPOP00000017141.2"/>
    <property type="gene ID" value="ENSCPOG00000020405.2"/>
</dbReference>
<dbReference type="EMBL" id="AAKN02058880">
    <property type="status" value="NOT_ANNOTATED_CDS"/>
    <property type="molecule type" value="Genomic_DNA"/>
</dbReference>
<reference evidence="7" key="2">
    <citation type="submission" date="2025-08" db="UniProtKB">
        <authorList>
            <consortium name="Ensembl"/>
        </authorList>
    </citation>
    <scope>IDENTIFICATION</scope>
    <source>
        <strain evidence="7">2N</strain>
    </source>
</reference>
<name>H0W2E9_CAVPO</name>
<dbReference type="CDD" id="cd19941">
    <property type="entry name" value="TIL"/>
    <property type="match status" value="1"/>
</dbReference>
<dbReference type="InterPro" id="IPR036084">
    <property type="entry name" value="Ser_inhib-like_sf"/>
</dbReference>
<dbReference type="PANTHER" id="PTHR11339:SF406">
    <property type="entry name" value="MUCIN-5AC-LIKE"/>
    <property type="match status" value="1"/>
</dbReference>
<evidence type="ECO:0000256" key="3">
    <source>
        <dbReference type="ARBA" id="ARBA00023157"/>
    </source>
</evidence>
<comment type="caution">
    <text evidence="4">Lacks conserved residue(s) required for the propagation of feature annotation.</text>
</comment>
<evidence type="ECO:0000313" key="7">
    <source>
        <dbReference type="Ensembl" id="ENSCPOP00000017141.2"/>
    </source>
</evidence>
<dbReference type="SMART" id="SM00832">
    <property type="entry name" value="C8"/>
    <property type="match status" value="1"/>
</dbReference>
<dbReference type="InterPro" id="IPR029034">
    <property type="entry name" value="Cystine-knot_cytokine"/>
</dbReference>
<keyword evidence="3 4" id="KW-1015">Disulfide bond</keyword>
<dbReference type="InParanoid" id="H0W2E9"/>
<evidence type="ECO:0000313" key="8">
    <source>
        <dbReference type="Proteomes" id="UP000005447"/>
    </source>
</evidence>
<dbReference type="Bgee" id="ENSCPOG00000020405">
    <property type="expression patterns" value="Expressed in adrenal gland and 2 other cell types or tissues"/>
</dbReference>
<evidence type="ECO:0008006" key="9">
    <source>
        <dbReference type="Google" id="ProtNLM"/>
    </source>
</evidence>
<dbReference type="Gene3D" id="2.10.90.10">
    <property type="entry name" value="Cystine-knot cytokines"/>
    <property type="match status" value="1"/>
</dbReference>
<reference evidence="8" key="1">
    <citation type="journal article" date="2011" name="Nature">
        <title>A high-resolution map of human evolutionary constraint using 29 mammals.</title>
        <authorList>
            <person name="Lindblad-Toh K."/>
            <person name="Garber M."/>
            <person name="Zuk O."/>
            <person name="Lin M.F."/>
            <person name="Parker B.J."/>
            <person name="Washietl S."/>
            <person name="Kheradpour P."/>
            <person name="Ernst J."/>
            <person name="Jordan G."/>
            <person name="Mauceli E."/>
            <person name="Ward L.D."/>
            <person name="Lowe C.B."/>
            <person name="Holloway A.K."/>
            <person name="Clamp M."/>
            <person name="Gnerre S."/>
            <person name="Alfoldi J."/>
            <person name="Beal K."/>
            <person name="Chang J."/>
            <person name="Clawson H."/>
            <person name="Cuff J."/>
            <person name="Di Palma F."/>
            <person name="Fitzgerald S."/>
            <person name="Flicek P."/>
            <person name="Guttman M."/>
            <person name="Hubisz M.J."/>
            <person name="Jaffe D.B."/>
            <person name="Jungreis I."/>
            <person name="Kent W.J."/>
            <person name="Kostka D."/>
            <person name="Lara M."/>
            <person name="Martins A.L."/>
            <person name="Massingham T."/>
            <person name="Moltke I."/>
            <person name="Raney B.J."/>
            <person name="Rasmussen M.D."/>
            <person name="Robinson J."/>
            <person name="Stark A."/>
            <person name="Vilella A.J."/>
            <person name="Wen J."/>
            <person name="Xie X."/>
            <person name="Zody M.C."/>
            <person name="Baldwin J."/>
            <person name="Bloom T."/>
            <person name="Chin C.W."/>
            <person name="Heiman D."/>
            <person name="Nicol R."/>
            <person name="Nusbaum C."/>
            <person name="Young S."/>
            <person name="Wilkinson J."/>
            <person name="Worley K.C."/>
            <person name="Kovar C.L."/>
            <person name="Muzny D.M."/>
            <person name="Gibbs R.A."/>
            <person name="Cree A."/>
            <person name="Dihn H.H."/>
            <person name="Fowler G."/>
            <person name="Jhangiani S."/>
            <person name="Joshi V."/>
            <person name="Lee S."/>
            <person name="Lewis L.R."/>
            <person name="Nazareth L.V."/>
            <person name="Okwuonu G."/>
            <person name="Santibanez J."/>
            <person name="Warren W.C."/>
            <person name="Mardis E.R."/>
            <person name="Weinstock G.M."/>
            <person name="Wilson R.K."/>
            <person name="Delehaunty K."/>
            <person name="Dooling D."/>
            <person name="Fronik C."/>
            <person name="Fulton L."/>
            <person name="Fulton B."/>
            <person name="Graves T."/>
            <person name="Minx P."/>
            <person name="Sodergren E."/>
            <person name="Birney E."/>
            <person name="Margulies E.H."/>
            <person name="Herrero J."/>
            <person name="Green E.D."/>
            <person name="Haussler D."/>
            <person name="Siepel A."/>
            <person name="Goldman N."/>
            <person name="Pollard K.S."/>
            <person name="Pedersen J.S."/>
            <person name="Lander E.S."/>
            <person name="Kellis M."/>
        </authorList>
    </citation>
    <scope>NUCLEOTIDE SEQUENCE [LARGE SCALE GENOMIC DNA]</scope>
    <source>
        <strain evidence="8">2N</strain>
    </source>
</reference>
<dbReference type="Proteomes" id="UP000005447">
    <property type="component" value="Unassembled WGS sequence"/>
</dbReference>
<dbReference type="PROSITE" id="PS50184">
    <property type="entry name" value="VWFC_2"/>
    <property type="match status" value="2"/>
</dbReference>
<proteinExistence type="predicted"/>
<dbReference type="Gene3D" id="2.10.25.10">
    <property type="entry name" value="Laminin"/>
    <property type="match status" value="1"/>
</dbReference>
<dbReference type="SUPFAM" id="SSF57567">
    <property type="entry name" value="Serine protease inhibitors"/>
    <property type="match status" value="1"/>
</dbReference>
<feature type="domain" description="CTCK" evidence="5">
    <location>
        <begin position="376"/>
        <end position="461"/>
    </location>
</feature>
<evidence type="ECO:0000259" key="6">
    <source>
        <dbReference type="PROSITE" id="PS50184"/>
    </source>
</evidence>
<dbReference type="GeneTree" id="ENSGT00940000163661"/>
<dbReference type="AlphaFoldDB" id="H0W2E9"/>
<dbReference type="PANTHER" id="PTHR11339">
    <property type="entry name" value="EXTRACELLULAR MATRIX GLYCOPROTEIN RELATED"/>
    <property type="match status" value="1"/>
</dbReference>
<dbReference type="InterPro" id="IPR014853">
    <property type="entry name" value="VWF/SSPO/ZAN-like_Cys-rich_dom"/>
</dbReference>
<dbReference type="InterPro" id="IPR006208">
    <property type="entry name" value="Glyco_hormone_CN"/>
</dbReference>
<feature type="disulfide bond" evidence="4">
    <location>
        <begin position="403"/>
        <end position="455"/>
    </location>
</feature>
<dbReference type="InterPro" id="IPR001007">
    <property type="entry name" value="VWF_dom"/>
</dbReference>
<reference evidence="7" key="3">
    <citation type="submission" date="2025-09" db="UniProtKB">
        <authorList>
            <consortium name="Ensembl"/>
        </authorList>
    </citation>
    <scope>IDENTIFICATION</scope>
    <source>
        <strain evidence="7">2N</strain>
    </source>
</reference>
<accession>H0W2E9</accession>
<evidence type="ECO:0000259" key="5">
    <source>
        <dbReference type="PROSITE" id="PS01225"/>
    </source>
</evidence>
<dbReference type="PROSITE" id="PS01225">
    <property type="entry name" value="CTCK_2"/>
    <property type="match status" value="1"/>
</dbReference>
<feature type="domain" description="VWFC" evidence="6">
    <location>
        <begin position="225"/>
        <end position="292"/>
    </location>
</feature>
<dbReference type="GO" id="GO:0005576">
    <property type="term" value="C:extracellular region"/>
    <property type="evidence" value="ECO:0007669"/>
    <property type="project" value="UniProtKB-SubCell"/>
</dbReference>
<dbReference type="PROSITE" id="PS01185">
    <property type="entry name" value="CTCK_1"/>
    <property type="match status" value="1"/>
</dbReference>
<dbReference type="Pfam" id="PF08742">
    <property type="entry name" value="C8"/>
    <property type="match status" value="1"/>
</dbReference>
<dbReference type="eggNOG" id="KOG1216">
    <property type="taxonomic scope" value="Eukaryota"/>
</dbReference>
<dbReference type="PROSITE" id="PS01208">
    <property type="entry name" value="VWFC_1"/>
    <property type="match status" value="2"/>
</dbReference>
<evidence type="ECO:0000256" key="4">
    <source>
        <dbReference type="PROSITE-ProRule" id="PRU00039"/>
    </source>
</evidence>
<dbReference type="STRING" id="10141.ENSCPOP00000017141"/>
<dbReference type="VEuPathDB" id="HostDB:ENSCPOG00000020405"/>